<dbReference type="AlphaFoldDB" id="A0A0F8XG84"/>
<reference evidence="1" key="1">
    <citation type="journal article" date="2015" name="Nature">
        <title>Complex archaea that bridge the gap between prokaryotes and eukaryotes.</title>
        <authorList>
            <person name="Spang A."/>
            <person name="Saw J.H."/>
            <person name="Jorgensen S.L."/>
            <person name="Zaremba-Niedzwiedzka K."/>
            <person name="Martijn J."/>
            <person name="Lind A.E."/>
            <person name="van Eijk R."/>
            <person name="Schleper C."/>
            <person name="Guy L."/>
            <person name="Ettema T.J."/>
        </authorList>
    </citation>
    <scope>NUCLEOTIDE SEQUENCE</scope>
</reference>
<accession>A0A0F8XG84</accession>
<dbReference type="EMBL" id="LAZR01063194">
    <property type="protein sequence ID" value="KKK59985.1"/>
    <property type="molecule type" value="Genomic_DNA"/>
</dbReference>
<comment type="caution">
    <text evidence="1">The sequence shown here is derived from an EMBL/GenBank/DDBJ whole genome shotgun (WGS) entry which is preliminary data.</text>
</comment>
<sequence length="91" mass="9651">MTDLINVARDEVTSLLMRVAQGKVLGTKVYIIPGRKDGISATVLDDITQVPNTTVLPNPGGIQLEVVSSSDSDDGDPVGTGTRTLDLHYLD</sequence>
<name>A0A0F8XG84_9ZZZZ</name>
<proteinExistence type="predicted"/>
<feature type="non-terminal residue" evidence="1">
    <location>
        <position position="91"/>
    </location>
</feature>
<evidence type="ECO:0000313" key="1">
    <source>
        <dbReference type="EMBL" id="KKK59985.1"/>
    </source>
</evidence>
<gene>
    <name evidence="1" type="ORF">LCGC14_3028910</name>
</gene>
<protein>
    <submittedName>
        <fullName evidence="1">Uncharacterized protein</fullName>
    </submittedName>
</protein>
<organism evidence="1">
    <name type="scientific">marine sediment metagenome</name>
    <dbReference type="NCBI Taxonomy" id="412755"/>
    <lineage>
        <taxon>unclassified sequences</taxon>
        <taxon>metagenomes</taxon>
        <taxon>ecological metagenomes</taxon>
    </lineage>
</organism>